<dbReference type="EMBL" id="MU865958">
    <property type="protein sequence ID" value="KAK4446284.1"/>
    <property type="molecule type" value="Genomic_DNA"/>
</dbReference>
<reference evidence="1" key="1">
    <citation type="journal article" date="2023" name="Mol. Phylogenet. Evol.">
        <title>Genome-scale phylogeny and comparative genomics of the fungal order Sordariales.</title>
        <authorList>
            <person name="Hensen N."/>
            <person name="Bonometti L."/>
            <person name="Westerberg I."/>
            <person name="Brannstrom I.O."/>
            <person name="Guillou S."/>
            <person name="Cros-Aarteil S."/>
            <person name="Calhoun S."/>
            <person name="Haridas S."/>
            <person name="Kuo A."/>
            <person name="Mondo S."/>
            <person name="Pangilinan J."/>
            <person name="Riley R."/>
            <person name="LaButti K."/>
            <person name="Andreopoulos B."/>
            <person name="Lipzen A."/>
            <person name="Chen C."/>
            <person name="Yan M."/>
            <person name="Daum C."/>
            <person name="Ng V."/>
            <person name="Clum A."/>
            <person name="Steindorff A."/>
            <person name="Ohm R.A."/>
            <person name="Martin F."/>
            <person name="Silar P."/>
            <person name="Natvig D.O."/>
            <person name="Lalanne C."/>
            <person name="Gautier V."/>
            <person name="Ament-Velasquez S.L."/>
            <person name="Kruys A."/>
            <person name="Hutchinson M.I."/>
            <person name="Powell A.J."/>
            <person name="Barry K."/>
            <person name="Miller A.N."/>
            <person name="Grigoriev I.V."/>
            <person name="Debuchy R."/>
            <person name="Gladieux P."/>
            <person name="Hiltunen Thoren M."/>
            <person name="Johannesson H."/>
        </authorList>
    </citation>
    <scope>NUCLEOTIDE SEQUENCE</scope>
    <source>
        <strain evidence="1">PSN243</strain>
    </source>
</reference>
<dbReference type="AlphaFoldDB" id="A0AAV9GBR1"/>
<dbReference type="Proteomes" id="UP001321760">
    <property type="component" value="Unassembled WGS sequence"/>
</dbReference>
<evidence type="ECO:0000313" key="2">
    <source>
        <dbReference type="Proteomes" id="UP001321760"/>
    </source>
</evidence>
<accession>A0AAV9GBR1</accession>
<gene>
    <name evidence="1" type="ORF">QBC34DRAFT_470050</name>
</gene>
<organism evidence="1 2">
    <name type="scientific">Podospora aff. communis PSN243</name>
    <dbReference type="NCBI Taxonomy" id="3040156"/>
    <lineage>
        <taxon>Eukaryota</taxon>
        <taxon>Fungi</taxon>
        <taxon>Dikarya</taxon>
        <taxon>Ascomycota</taxon>
        <taxon>Pezizomycotina</taxon>
        <taxon>Sordariomycetes</taxon>
        <taxon>Sordariomycetidae</taxon>
        <taxon>Sordariales</taxon>
        <taxon>Podosporaceae</taxon>
        <taxon>Podospora</taxon>
    </lineage>
</organism>
<proteinExistence type="predicted"/>
<sequence>MVSQTLKTNHCWNDLLANNAEGTSDLLFSITHNAQGVFLWVRLLLNLLEDDLSSGASSISSLENIVNSTPKELEDFLANILDSIHNHHKRGAYFLLAMALRMLGFHLSDDGKFDKAKQAIHEAKFRTLSPKQWQPGLLLFGLGKILNGLGRNSRFPDALIAPRSLSHEEFRAGCQSSATKVRSWCKGLLDVFDVDDFSSTSRFPHTKFAHRSIPDYLASVIPKSAQNLDFGDEEIARVILAVFINETRLFVTHHVPGGGLEHRQYDSSQSVFHLLLMLRLRKIQESSHIPRLLEELDVARRMAFQTAWKRTQDPDDRSNSSTKCNHPTVEHYDGGIVNLPSTWGDGLNFMMLWGFYAGFLAFSVESTILSHASFAALVEYIRWKMQIESTFKFDKARLFNGLYCLTSCLWVHGLWSGAHTELLQALLAAGAPFRLRFPYSLKIPGSGEKRPTGTRIFACPMGVLRQALNATNEEVPTSKLWLWPMIMLTSLHAMVYTTNLLPHLWDMIEIWLEYKEMPPLDTCREPADRDPLANARGGYAPVFHNETNLETETYSIKHRMNNRLVTAFLYFRLPVVTDVDDPASPIEVWRLMMGIETSDDMEEPKQMVRQLRETGSTTFAELVQYHNPPNLKAVLGHIERSRVLIEERSLVNKTHSASFDAE</sequence>
<dbReference type="PANTHER" id="PTHR10039">
    <property type="entry name" value="AMELOGENIN"/>
    <property type="match status" value="1"/>
</dbReference>
<evidence type="ECO:0000313" key="1">
    <source>
        <dbReference type="EMBL" id="KAK4446284.1"/>
    </source>
</evidence>
<comment type="caution">
    <text evidence="1">The sequence shown here is derived from an EMBL/GenBank/DDBJ whole genome shotgun (WGS) entry which is preliminary data.</text>
</comment>
<protein>
    <submittedName>
        <fullName evidence="1">Uncharacterized protein</fullName>
    </submittedName>
</protein>
<reference evidence="1" key="2">
    <citation type="submission" date="2023-05" db="EMBL/GenBank/DDBJ databases">
        <authorList>
            <consortium name="Lawrence Berkeley National Laboratory"/>
            <person name="Steindorff A."/>
            <person name="Hensen N."/>
            <person name="Bonometti L."/>
            <person name="Westerberg I."/>
            <person name="Brannstrom I.O."/>
            <person name="Guillou S."/>
            <person name="Cros-Aarteil S."/>
            <person name="Calhoun S."/>
            <person name="Haridas S."/>
            <person name="Kuo A."/>
            <person name="Mondo S."/>
            <person name="Pangilinan J."/>
            <person name="Riley R."/>
            <person name="Labutti K."/>
            <person name="Andreopoulos B."/>
            <person name="Lipzen A."/>
            <person name="Chen C."/>
            <person name="Yanf M."/>
            <person name="Daum C."/>
            <person name="Ng V."/>
            <person name="Clum A."/>
            <person name="Ohm R."/>
            <person name="Martin F."/>
            <person name="Silar P."/>
            <person name="Natvig D."/>
            <person name="Lalanne C."/>
            <person name="Gautier V."/>
            <person name="Ament-Velasquez S.L."/>
            <person name="Kruys A."/>
            <person name="Hutchinson M.I."/>
            <person name="Powell A.J."/>
            <person name="Barry K."/>
            <person name="Miller A.N."/>
            <person name="Grigoriev I.V."/>
            <person name="Debuchy R."/>
            <person name="Gladieux P."/>
            <person name="Thoren M.H."/>
            <person name="Johannesson H."/>
        </authorList>
    </citation>
    <scope>NUCLEOTIDE SEQUENCE</scope>
    <source>
        <strain evidence="1">PSN243</strain>
    </source>
</reference>
<name>A0AAV9GBR1_9PEZI</name>
<keyword evidence="2" id="KW-1185">Reference proteome</keyword>